<reference evidence="1" key="1">
    <citation type="submission" date="2023-06" db="EMBL/GenBank/DDBJ databases">
        <title>Genome-scale phylogeny and comparative genomics of the fungal order Sordariales.</title>
        <authorList>
            <consortium name="Lawrence Berkeley National Laboratory"/>
            <person name="Hensen N."/>
            <person name="Bonometti L."/>
            <person name="Westerberg I."/>
            <person name="Brannstrom I.O."/>
            <person name="Guillou S."/>
            <person name="Cros-Aarteil S."/>
            <person name="Calhoun S."/>
            <person name="Haridas S."/>
            <person name="Kuo A."/>
            <person name="Mondo S."/>
            <person name="Pangilinan J."/>
            <person name="Riley R."/>
            <person name="LaButti K."/>
            <person name="Andreopoulos B."/>
            <person name="Lipzen A."/>
            <person name="Chen C."/>
            <person name="Yanf M."/>
            <person name="Daum C."/>
            <person name="Ng V."/>
            <person name="Clum A."/>
            <person name="Steindorff A."/>
            <person name="Ohm R."/>
            <person name="Martin F."/>
            <person name="Silar P."/>
            <person name="Natvig D."/>
            <person name="Lalanne C."/>
            <person name="Gautier V."/>
            <person name="Ament-velasquez S.L."/>
            <person name="Kruys A."/>
            <person name="Hutchinson M.I."/>
            <person name="Powell A.J."/>
            <person name="Barry K."/>
            <person name="Miller A.N."/>
            <person name="Grigoriev I.V."/>
            <person name="Debuchy R."/>
            <person name="Gladieux P."/>
            <person name="Thoren M.H."/>
            <person name="Johannesson H."/>
        </authorList>
    </citation>
    <scope>NUCLEOTIDE SEQUENCE</scope>
    <source>
        <strain evidence="1">SMH3187-1</strain>
    </source>
</reference>
<organism evidence="1 2">
    <name type="scientific">Schizothecium vesticola</name>
    <dbReference type="NCBI Taxonomy" id="314040"/>
    <lineage>
        <taxon>Eukaryota</taxon>
        <taxon>Fungi</taxon>
        <taxon>Dikarya</taxon>
        <taxon>Ascomycota</taxon>
        <taxon>Pezizomycotina</taxon>
        <taxon>Sordariomycetes</taxon>
        <taxon>Sordariomycetidae</taxon>
        <taxon>Sordariales</taxon>
        <taxon>Schizotheciaceae</taxon>
        <taxon>Schizothecium</taxon>
    </lineage>
</organism>
<accession>A0AA40F9M6</accession>
<dbReference type="EMBL" id="JAUKUD010000001">
    <property type="protein sequence ID" value="KAK0753680.1"/>
    <property type="molecule type" value="Genomic_DNA"/>
</dbReference>
<protein>
    <submittedName>
        <fullName evidence="1">Uncharacterized protein</fullName>
    </submittedName>
</protein>
<sequence length="205" mass="22012">MPARLLAGDSIVRGMPHEPKHPVLLSRNPHVIPGPTAVTQLGTQAPRTRALASARVRACSPPRCLDQSASASQLVPCRWRSVAAYPEWVSEIGSVLGAHISRGRRGPASSRRNPVLPRRGPIFVCGEVKLGPLGNGNNKPVASGGIPCRNGLSPPHDEAFCMPFRPHFTAPSLSACAAKELWENSETTAWLSATNLGTRNFFFRS</sequence>
<comment type="caution">
    <text evidence="1">The sequence shown here is derived from an EMBL/GenBank/DDBJ whole genome shotgun (WGS) entry which is preliminary data.</text>
</comment>
<evidence type="ECO:0000313" key="2">
    <source>
        <dbReference type="Proteomes" id="UP001172155"/>
    </source>
</evidence>
<evidence type="ECO:0000313" key="1">
    <source>
        <dbReference type="EMBL" id="KAK0753680.1"/>
    </source>
</evidence>
<name>A0AA40F9M6_9PEZI</name>
<gene>
    <name evidence="1" type="ORF">B0T18DRAFT_21066</name>
</gene>
<dbReference type="Proteomes" id="UP001172155">
    <property type="component" value="Unassembled WGS sequence"/>
</dbReference>
<dbReference type="AlphaFoldDB" id="A0AA40F9M6"/>
<proteinExistence type="predicted"/>
<keyword evidence="2" id="KW-1185">Reference proteome</keyword>